<dbReference type="EMBL" id="LT907988">
    <property type="protein sequence ID" value="SOE51691.1"/>
    <property type="molecule type" value="Genomic_DNA"/>
</dbReference>
<gene>
    <name evidence="1" type="ORF">ODI_03422</name>
    <name evidence="2" type="ORF">ODI_R3624</name>
</gene>
<dbReference type="AlphaFoldDB" id="A0A1C3JXL6"/>
<evidence type="ECO:0000313" key="1">
    <source>
        <dbReference type="EMBL" id="SBT24003.1"/>
    </source>
</evidence>
<reference evidence="2 3" key="2">
    <citation type="submission" date="2017-08" db="EMBL/GenBank/DDBJ databases">
        <authorList>
            <person name="de Groot N.N."/>
        </authorList>
    </citation>
    <scope>NUCLEOTIDE SEQUENCE [LARGE SCALE GENOMIC DNA]</scope>
    <source>
        <strain evidence="2">Orrdi1</strain>
    </source>
</reference>
<dbReference type="STRING" id="1851544.ODI_03422"/>
<name>A0A1C3JXL6_9BURK</name>
<evidence type="ECO:0000313" key="2">
    <source>
        <dbReference type="EMBL" id="SOE51691.1"/>
    </source>
</evidence>
<reference evidence="1 3" key="1">
    <citation type="submission" date="2016-06" db="EMBL/GenBank/DDBJ databases">
        <authorList>
            <person name="Kjaerup R.B."/>
            <person name="Dalgaard T.S."/>
            <person name="Juul-Madsen H.R."/>
        </authorList>
    </citation>
    <scope>NUCLEOTIDE SEQUENCE [LARGE SCALE GENOMIC DNA]</scope>
    <source>
        <strain evidence="1">Orrdi1</strain>
    </source>
</reference>
<dbReference type="Proteomes" id="UP000078558">
    <property type="component" value="Chromosome I"/>
</dbReference>
<dbReference type="KEGG" id="odi:ODI_R3624"/>
<dbReference type="EMBL" id="FLRC01000005">
    <property type="protein sequence ID" value="SBT24003.1"/>
    <property type="molecule type" value="Genomic_DNA"/>
</dbReference>
<evidence type="ECO:0000313" key="3">
    <source>
        <dbReference type="Proteomes" id="UP000078558"/>
    </source>
</evidence>
<organism evidence="1 3">
    <name type="scientific">Orrella dioscoreae</name>
    <dbReference type="NCBI Taxonomy" id="1851544"/>
    <lineage>
        <taxon>Bacteria</taxon>
        <taxon>Pseudomonadati</taxon>
        <taxon>Pseudomonadota</taxon>
        <taxon>Betaproteobacteria</taxon>
        <taxon>Burkholderiales</taxon>
        <taxon>Alcaligenaceae</taxon>
        <taxon>Orrella</taxon>
    </lineage>
</organism>
<proteinExistence type="predicted"/>
<keyword evidence="3" id="KW-1185">Reference proteome</keyword>
<sequence>MLGRHSPDGDTTTAQADAVIESDTGLTSHRIREIQDRSIAQRRAVHHRHAGRCLGLGALRGCCRDDHCRQQDGLLTTAARTRPAFFLRCTRNAWDRHDSKCRQPHYSGPFACPHHEIFPCLKTI</sequence>
<protein>
    <submittedName>
        <fullName evidence="1">Uncharacterized protein</fullName>
    </submittedName>
</protein>
<accession>A0A1C3JXL6</accession>